<dbReference type="RefSeq" id="WP_128778815.1">
    <property type="nucleotide sequence ID" value="NZ_RYFI01000019.1"/>
</dbReference>
<accession>A0A4Q0MA70</accession>
<proteinExistence type="predicted"/>
<dbReference type="AlphaFoldDB" id="A0A4Q0MA70"/>
<dbReference type="Proteomes" id="UP000289708">
    <property type="component" value="Unassembled WGS sequence"/>
</dbReference>
<sequence>MLGYEETGLILGMGDRMKRDAAAAQAVVDQVVSQRNDAIRLANHNYLEWEKSQAVVAEQAAYIARLEAIVRRQAGCA</sequence>
<dbReference type="EMBL" id="RYFI01000019">
    <property type="protein sequence ID" value="RXF69985.1"/>
    <property type="molecule type" value="Genomic_DNA"/>
</dbReference>
<evidence type="ECO:0000313" key="1">
    <source>
        <dbReference type="EMBL" id="RXF69985.1"/>
    </source>
</evidence>
<reference evidence="1 2" key="1">
    <citation type="submission" date="2018-12" db="EMBL/GenBank/DDBJ databases">
        <title>bacterium Hansschlegelia zhihuaiae S113.</title>
        <authorList>
            <person name="He J."/>
        </authorList>
    </citation>
    <scope>NUCLEOTIDE SEQUENCE [LARGE SCALE GENOMIC DNA]</scope>
    <source>
        <strain evidence="1 2">S 113</strain>
    </source>
</reference>
<keyword evidence="2" id="KW-1185">Reference proteome</keyword>
<protein>
    <submittedName>
        <fullName evidence="1">Uncharacterized protein</fullName>
    </submittedName>
</protein>
<gene>
    <name evidence="1" type="ORF">EK403_17830</name>
</gene>
<evidence type="ECO:0000313" key="2">
    <source>
        <dbReference type="Proteomes" id="UP000289708"/>
    </source>
</evidence>
<comment type="caution">
    <text evidence="1">The sequence shown here is derived from an EMBL/GenBank/DDBJ whole genome shotgun (WGS) entry which is preliminary data.</text>
</comment>
<name>A0A4Q0MA70_9HYPH</name>
<organism evidence="1 2">
    <name type="scientific">Hansschlegelia zhihuaiae</name>
    <dbReference type="NCBI Taxonomy" id="405005"/>
    <lineage>
        <taxon>Bacteria</taxon>
        <taxon>Pseudomonadati</taxon>
        <taxon>Pseudomonadota</taxon>
        <taxon>Alphaproteobacteria</taxon>
        <taxon>Hyphomicrobiales</taxon>
        <taxon>Methylopilaceae</taxon>
        <taxon>Hansschlegelia</taxon>
    </lineage>
</organism>